<reference evidence="2" key="1">
    <citation type="submission" date="2020-05" db="EMBL/GenBank/DDBJ databases">
        <title>Phylogenomic resolution of chytrid fungi.</title>
        <authorList>
            <person name="Stajich J.E."/>
            <person name="Amses K."/>
            <person name="Simmons R."/>
            <person name="Seto K."/>
            <person name="Myers J."/>
            <person name="Bonds A."/>
            <person name="Quandt C.A."/>
            <person name="Barry K."/>
            <person name="Liu P."/>
            <person name="Grigoriev I."/>
            <person name="Longcore J.E."/>
            <person name="James T.Y."/>
        </authorList>
    </citation>
    <scope>NUCLEOTIDE SEQUENCE</scope>
    <source>
        <strain evidence="2">JEL0318</strain>
    </source>
</reference>
<sequence length="93" mass="9410">MISKIAKSLTDIGILTILLACAVLSVCLGAATGATTGMSDAVLALSTTTQPTTLTPSYLTVTGLILGGMVAIGELVPRMIVTLATVAKISRVY</sequence>
<keyword evidence="1" id="KW-0812">Transmembrane</keyword>
<evidence type="ECO:0000313" key="2">
    <source>
        <dbReference type="EMBL" id="KAJ3048799.1"/>
    </source>
</evidence>
<keyword evidence="1" id="KW-1133">Transmembrane helix</keyword>
<protein>
    <submittedName>
        <fullName evidence="2">Uncharacterized protein</fullName>
    </submittedName>
</protein>
<accession>A0AAD5SFV2</accession>
<comment type="caution">
    <text evidence="2">The sequence shown here is derived from an EMBL/GenBank/DDBJ whole genome shotgun (WGS) entry which is preliminary data.</text>
</comment>
<gene>
    <name evidence="2" type="ORF">HK097_010198</name>
</gene>
<evidence type="ECO:0000313" key="3">
    <source>
        <dbReference type="Proteomes" id="UP001212841"/>
    </source>
</evidence>
<keyword evidence="1" id="KW-0472">Membrane</keyword>
<dbReference type="EMBL" id="JADGJD010000736">
    <property type="protein sequence ID" value="KAJ3048799.1"/>
    <property type="molecule type" value="Genomic_DNA"/>
</dbReference>
<proteinExistence type="predicted"/>
<evidence type="ECO:0000256" key="1">
    <source>
        <dbReference type="SAM" id="Phobius"/>
    </source>
</evidence>
<feature type="transmembrane region" description="Helical" evidence="1">
    <location>
        <begin position="57"/>
        <end position="76"/>
    </location>
</feature>
<keyword evidence="3" id="KW-1185">Reference proteome</keyword>
<name>A0AAD5SFV2_9FUNG</name>
<dbReference type="Proteomes" id="UP001212841">
    <property type="component" value="Unassembled WGS sequence"/>
</dbReference>
<dbReference type="AlphaFoldDB" id="A0AAD5SFV2"/>
<organism evidence="2 3">
    <name type="scientific">Rhizophlyctis rosea</name>
    <dbReference type="NCBI Taxonomy" id="64517"/>
    <lineage>
        <taxon>Eukaryota</taxon>
        <taxon>Fungi</taxon>
        <taxon>Fungi incertae sedis</taxon>
        <taxon>Chytridiomycota</taxon>
        <taxon>Chytridiomycota incertae sedis</taxon>
        <taxon>Chytridiomycetes</taxon>
        <taxon>Rhizophlyctidales</taxon>
        <taxon>Rhizophlyctidaceae</taxon>
        <taxon>Rhizophlyctis</taxon>
    </lineage>
</organism>